<evidence type="ECO:0000313" key="2">
    <source>
        <dbReference type="Proteomes" id="UP000037507"/>
    </source>
</evidence>
<name>A0A2T7UDU3_9BURK</name>
<sequence>MLRQYFSQLMSRLACYMYKPSATGSYDCGSPQLGMVASSNVEHAHWPAAPQNDAPRLKIDVRPKSTQG</sequence>
<dbReference type="EMBL" id="LFYT02000010">
    <property type="protein sequence ID" value="PVE42866.1"/>
    <property type="molecule type" value="Genomic_DNA"/>
</dbReference>
<reference evidence="1" key="1">
    <citation type="submission" date="2017-04" db="EMBL/GenBank/DDBJ databases">
        <title>Unexpected and diverse lifestyles within the genus Limnohabitans.</title>
        <authorList>
            <person name="Kasalicky V."/>
            <person name="Mehrshad M."/>
            <person name="Andrei S.-A."/>
            <person name="Salcher M."/>
            <person name="Kratochvilova H."/>
            <person name="Simek K."/>
            <person name="Ghai R."/>
        </authorList>
    </citation>
    <scope>NUCLEOTIDE SEQUENCE [LARGE SCALE GENOMIC DNA]</scope>
    <source>
        <strain evidence="1">II-D5</strain>
    </source>
</reference>
<dbReference type="RefSeq" id="WP_053174168.1">
    <property type="nucleotide sequence ID" value="NZ_LFYT02000010.1"/>
</dbReference>
<evidence type="ECO:0000313" key="1">
    <source>
        <dbReference type="EMBL" id="PVE42866.1"/>
    </source>
</evidence>
<dbReference type="OrthoDB" id="9879225at2"/>
<dbReference type="Proteomes" id="UP000037507">
    <property type="component" value="Unassembled WGS sequence"/>
</dbReference>
<proteinExistence type="predicted"/>
<keyword evidence="2" id="KW-1185">Reference proteome</keyword>
<gene>
    <name evidence="1" type="ORF">H663_010180</name>
</gene>
<comment type="caution">
    <text evidence="1">The sequence shown here is derived from an EMBL/GenBank/DDBJ whole genome shotgun (WGS) entry which is preliminary data.</text>
</comment>
<organism evidence="1 2">
    <name type="scientific">Limnohabitans planktonicus II-D5</name>
    <dbReference type="NCBI Taxonomy" id="1293045"/>
    <lineage>
        <taxon>Bacteria</taxon>
        <taxon>Pseudomonadati</taxon>
        <taxon>Pseudomonadota</taxon>
        <taxon>Betaproteobacteria</taxon>
        <taxon>Burkholderiales</taxon>
        <taxon>Comamonadaceae</taxon>
        <taxon>Limnohabitans</taxon>
    </lineage>
</organism>
<dbReference type="AlphaFoldDB" id="A0A2T7UDU3"/>
<protein>
    <submittedName>
        <fullName evidence="1">Uncharacterized protein</fullName>
    </submittedName>
</protein>
<accession>A0A2T7UDU3</accession>